<reference evidence="9 10" key="2">
    <citation type="submission" date="2020-04" db="EMBL/GenBank/DDBJ databases">
        <title>Complete genome sequence of Alteromonas pelagimontana 5.12T.</title>
        <authorList>
            <person name="Sinha R.K."/>
            <person name="Krishnan K.P."/>
            <person name="Kurian J.P."/>
        </authorList>
    </citation>
    <scope>NUCLEOTIDE SEQUENCE [LARGE SCALE GENOMIC DNA]</scope>
    <source>
        <strain evidence="9 10">5.12</strain>
    </source>
</reference>
<name>A0A6M4MJX3_9ALTE</name>
<evidence type="ECO:0000256" key="2">
    <source>
        <dbReference type="ARBA" id="ARBA00010474"/>
    </source>
</evidence>
<dbReference type="Gene3D" id="2.30.30.760">
    <property type="match status" value="1"/>
</dbReference>
<feature type="domain" description="SAF" evidence="8">
    <location>
        <begin position="115"/>
        <end position="177"/>
    </location>
</feature>
<feature type="chain" id="PRO_5029033487" description="Flagella basal body P-ring formation protein FlgA" evidence="7">
    <location>
        <begin position="28"/>
        <end position="237"/>
    </location>
</feature>
<sequence>MNMKTSFFVPALIGALLVSLTSFTAFAQPEKNKHKDLQNGAKAYLLEAIGDRHNQDNIVIEVADIDDRIAIPSCPTDFQYHADSEALAQSYISVRVSCKQNDWYVFTNARVLRTRTIAVTAGMISPGTVLTSENLRLADIEINRLRHTAYNDIKPLIGARMKHRVRQGQPIQANMLCFVCEGDRITISAQLSGMQVKTAGIAQQDGVIGDNIEVLNASSRKSVIAEVASVQEVVVRL</sequence>
<dbReference type="PANTHER" id="PTHR36307">
    <property type="entry name" value="FLAGELLA BASAL BODY P-RING FORMATION PROTEIN FLGA"/>
    <property type="match status" value="1"/>
</dbReference>
<evidence type="ECO:0000256" key="5">
    <source>
        <dbReference type="ARBA" id="ARBA00022764"/>
    </source>
</evidence>
<keyword evidence="7" id="KW-1005">Bacterial flagellum biogenesis</keyword>
<comment type="subcellular location">
    <subcellularLocation>
        <location evidence="1 7">Periplasm</location>
    </subcellularLocation>
</comment>
<dbReference type="InterPro" id="IPR017585">
    <property type="entry name" value="SAF_FlgA"/>
</dbReference>
<reference evidence="10" key="1">
    <citation type="submission" date="2014-12" db="EMBL/GenBank/DDBJ databases">
        <title>Complete genome sequence of a multi-drug resistant Klebsiella pneumoniae.</title>
        <authorList>
            <person name="Hua X."/>
            <person name="Chen Q."/>
            <person name="Li X."/>
            <person name="Feng Y."/>
            <person name="Ruan Z."/>
            <person name="Yu Y."/>
        </authorList>
    </citation>
    <scope>NUCLEOTIDE SEQUENCE [LARGE SCALE GENOMIC DNA]</scope>
    <source>
        <strain evidence="10">5.12</strain>
    </source>
</reference>
<dbReference type="Proteomes" id="UP000219285">
    <property type="component" value="Chromosome"/>
</dbReference>
<accession>A0A6M4MJX3</accession>
<dbReference type="Pfam" id="PF13144">
    <property type="entry name" value="ChapFlgA"/>
    <property type="match status" value="1"/>
</dbReference>
<dbReference type="GO" id="GO:0044780">
    <property type="term" value="P:bacterial-type flagellum assembly"/>
    <property type="evidence" value="ECO:0007669"/>
    <property type="project" value="InterPro"/>
</dbReference>
<keyword evidence="9" id="KW-0966">Cell projection</keyword>
<dbReference type="NCBIfam" id="TIGR03170">
    <property type="entry name" value="flgA_cterm"/>
    <property type="match status" value="1"/>
</dbReference>
<proteinExistence type="inferred from homology"/>
<dbReference type="InterPro" id="IPR013974">
    <property type="entry name" value="SAF"/>
</dbReference>
<keyword evidence="4 7" id="KW-0732">Signal</keyword>
<keyword evidence="10" id="KW-1185">Reference proteome</keyword>
<evidence type="ECO:0000256" key="4">
    <source>
        <dbReference type="ARBA" id="ARBA00022729"/>
    </source>
</evidence>
<dbReference type="Gene3D" id="3.90.1210.10">
    <property type="entry name" value="Antifreeze-like/N-acetylneuraminic acid synthase C-terminal domain"/>
    <property type="match status" value="1"/>
</dbReference>
<dbReference type="EMBL" id="CP052766">
    <property type="protein sequence ID" value="QJR82880.1"/>
    <property type="molecule type" value="Genomic_DNA"/>
</dbReference>
<dbReference type="KEGG" id="apel:CA267_014055"/>
<dbReference type="GO" id="GO:0042597">
    <property type="term" value="C:periplasmic space"/>
    <property type="evidence" value="ECO:0007669"/>
    <property type="project" value="UniProtKB-SubCell"/>
</dbReference>
<evidence type="ECO:0000313" key="10">
    <source>
        <dbReference type="Proteomes" id="UP000219285"/>
    </source>
</evidence>
<organism evidence="9 10">
    <name type="scientific">Alteromonas pelagimontana</name>
    <dbReference type="NCBI Taxonomy" id="1858656"/>
    <lineage>
        <taxon>Bacteria</taxon>
        <taxon>Pseudomonadati</taxon>
        <taxon>Pseudomonadota</taxon>
        <taxon>Gammaproteobacteria</taxon>
        <taxon>Alteromonadales</taxon>
        <taxon>Alteromonadaceae</taxon>
        <taxon>Alteromonas/Salinimonas group</taxon>
        <taxon>Alteromonas</taxon>
    </lineage>
</organism>
<evidence type="ECO:0000256" key="7">
    <source>
        <dbReference type="RuleBase" id="RU362063"/>
    </source>
</evidence>
<keyword evidence="9" id="KW-0969">Cilium</keyword>
<dbReference type="OrthoDB" id="5729023at2"/>
<dbReference type="PANTHER" id="PTHR36307:SF1">
    <property type="entry name" value="FLAGELLA BASAL BODY P-RING FORMATION PROTEIN FLGA"/>
    <property type="match status" value="1"/>
</dbReference>
<dbReference type="InterPro" id="IPR039246">
    <property type="entry name" value="Flagellar_FlgA"/>
</dbReference>
<evidence type="ECO:0000313" key="9">
    <source>
        <dbReference type="EMBL" id="QJR82880.1"/>
    </source>
</evidence>
<protein>
    <recommendedName>
        <fullName evidence="3 7">Flagella basal body P-ring formation protein FlgA</fullName>
    </recommendedName>
</protein>
<dbReference type="AlphaFoldDB" id="A0A6M4MJX3"/>
<keyword evidence="9" id="KW-0282">Flagellum</keyword>
<dbReference type="InterPro" id="IPR041231">
    <property type="entry name" value="FlgA_N"/>
</dbReference>
<comment type="similarity">
    <text evidence="2 7">Belongs to the FlgA family.</text>
</comment>
<gene>
    <name evidence="9" type="primary">flgA</name>
    <name evidence="9" type="ORF">CA267_014055</name>
</gene>
<dbReference type="CDD" id="cd11614">
    <property type="entry name" value="SAF_CpaB_FlgA_like"/>
    <property type="match status" value="1"/>
</dbReference>
<evidence type="ECO:0000256" key="3">
    <source>
        <dbReference type="ARBA" id="ARBA00014754"/>
    </source>
</evidence>
<evidence type="ECO:0000256" key="6">
    <source>
        <dbReference type="ARBA" id="ARBA00025643"/>
    </source>
</evidence>
<dbReference type="Pfam" id="PF17656">
    <property type="entry name" value="ChapFlgA_N"/>
    <property type="match status" value="1"/>
</dbReference>
<feature type="signal peptide" evidence="7">
    <location>
        <begin position="1"/>
        <end position="27"/>
    </location>
</feature>
<evidence type="ECO:0000256" key="1">
    <source>
        <dbReference type="ARBA" id="ARBA00004418"/>
    </source>
</evidence>
<dbReference type="SMART" id="SM00858">
    <property type="entry name" value="SAF"/>
    <property type="match status" value="1"/>
</dbReference>
<comment type="function">
    <text evidence="6 7">Involved in the assembly process of the P-ring formation. It may associate with FlgF on the rod constituting a structure essential for the P-ring assembly or may act as a modulator protein for the P-ring assembly.</text>
</comment>
<evidence type="ECO:0000259" key="8">
    <source>
        <dbReference type="SMART" id="SM00858"/>
    </source>
</evidence>
<keyword evidence="5 7" id="KW-0574">Periplasm</keyword>